<keyword evidence="10" id="KW-1185">Reference proteome</keyword>
<dbReference type="OrthoDB" id="340608at2759"/>
<evidence type="ECO:0000256" key="8">
    <source>
        <dbReference type="SAM" id="Phobius"/>
    </source>
</evidence>
<protein>
    <submittedName>
        <fullName evidence="9">Cell cycle control protein</fullName>
    </submittedName>
</protein>
<evidence type="ECO:0000256" key="7">
    <source>
        <dbReference type="SAM" id="MobiDB-lite"/>
    </source>
</evidence>
<keyword evidence="3 8" id="KW-0812">Transmembrane</keyword>
<evidence type="ECO:0000256" key="6">
    <source>
        <dbReference type="PIRNR" id="PIRNR015840"/>
    </source>
</evidence>
<evidence type="ECO:0000313" key="9">
    <source>
        <dbReference type="EMBL" id="KAF9066816.1"/>
    </source>
</evidence>
<dbReference type="Pfam" id="PF03381">
    <property type="entry name" value="CDC50"/>
    <property type="match status" value="1"/>
</dbReference>
<evidence type="ECO:0000256" key="5">
    <source>
        <dbReference type="ARBA" id="ARBA00023136"/>
    </source>
</evidence>
<dbReference type="PANTHER" id="PTHR10926:SF0">
    <property type="entry name" value="CDC50, ISOFORM A"/>
    <property type="match status" value="1"/>
</dbReference>
<dbReference type="GO" id="GO:0005783">
    <property type="term" value="C:endoplasmic reticulum"/>
    <property type="evidence" value="ECO:0007669"/>
    <property type="project" value="TreeGrafter"/>
</dbReference>
<dbReference type="GO" id="GO:0045332">
    <property type="term" value="P:phospholipid translocation"/>
    <property type="evidence" value="ECO:0007669"/>
    <property type="project" value="UniProtKB-UniRule"/>
</dbReference>
<feature type="transmembrane region" description="Helical" evidence="8">
    <location>
        <begin position="373"/>
        <end position="394"/>
    </location>
</feature>
<dbReference type="InterPro" id="IPR005045">
    <property type="entry name" value="CDC50/LEM3_fam"/>
</dbReference>
<name>A0A9P5PJQ3_9AGAR</name>
<evidence type="ECO:0000256" key="1">
    <source>
        <dbReference type="ARBA" id="ARBA00004141"/>
    </source>
</evidence>
<feature type="region of interest" description="Disordered" evidence="7">
    <location>
        <begin position="1"/>
        <end position="32"/>
    </location>
</feature>
<dbReference type="Proteomes" id="UP000772434">
    <property type="component" value="Unassembled WGS sequence"/>
</dbReference>
<evidence type="ECO:0000256" key="3">
    <source>
        <dbReference type="ARBA" id="ARBA00022692"/>
    </source>
</evidence>
<keyword evidence="5 6" id="KW-0472">Membrane</keyword>
<evidence type="ECO:0000256" key="2">
    <source>
        <dbReference type="ARBA" id="ARBA00009457"/>
    </source>
</evidence>
<dbReference type="GO" id="GO:0005794">
    <property type="term" value="C:Golgi apparatus"/>
    <property type="evidence" value="ECO:0007669"/>
    <property type="project" value="TreeGrafter"/>
</dbReference>
<organism evidence="9 10">
    <name type="scientific">Rhodocollybia butyracea</name>
    <dbReference type="NCBI Taxonomy" id="206335"/>
    <lineage>
        <taxon>Eukaryota</taxon>
        <taxon>Fungi</taxon>
        <taxon>Dikarya</taxon>
        <taxon>Basidiomycota</taxon>
        <taxon>Agaricomycotina</taxon>
        <taxon>Agaricomycetes</taxon>
        <taxon>Agaricomycetidae</taxon>
        <taxon>Agaricales</taxon>
        <taxon>Marasmiineae</taxon>
        <taxon>Omphalotaceae</taxon>
        <taxon>Rhodocollybia</taxon>
    </lineage>
</organism>
<gene>
    <name evidence="9" type="ORF">BDP27DRAFT_1329796</name>
</gene>
<dbReference type="PIRSF" id="PIRSF015840">
    <property type="entry name" value="DUF284_TM_euk"/>
    <property type="match status" value="1"/>
</dbReference>
<comment type="similarity">
    <text evidence="2 6">Belongs to the CDC50/LEM3 family.</text>
</comment>
<feature type="transmembrane region" description="Helical" evidence="8">
    <location>
        <begin position="53"/>
        <end position="74"/>
    </location>
</feature>
<accession>A0A9P5PJQ3</accession>
<comment type="caution">
    <text evidence="9">The sequence shown here is derived from an EMBL/GenBank/DDBJ whole genome shotgun (WGS) entry which is preliminary data.</text>
</comment>
<comment type="subcellular location">
    <subcellularLocation>
        <location evidence="1">Membrane</location>
        <topology evidence="1">Multi-pass membrane protein</topology>
    </subcellularLocation>
</comment>
<evidence type="ECO:0000256" key="4">
    <source>
        <dbReference type="ARBA" id="ARBA00022989"/>
    </source>
</evidence>
<proteinExistence type="inferred from homology"/>
<dbReference type="PANTHER" id="PTHR10926">
    <property type="entry name" value="CELL CYCLE CONTROL PROTEIN 50"/>
    <property type="match status" value="1"/>
</dbReference>
<dbReference type="AlphaFoldDB" id="A0A9P5PJQ3"/>
<sequence>MVLFQRKGSKPSSDTNDESTEDKKEKGGWRRPANTAFKQQRLKAWQPILTPKTVLPAFFILAIIFGPIGGLLIWGSSLVSEMTFDYTECQNLTPSTANGTYKFFDIPSSKYSYHLSSSATKNAIQINPPVYAFLNNTGNTTDLDVFNELQCVIQFDVPANLSASVFMYYKLTNFFQNHRRYVKSMDSNQLSGKGGSGSSLATGTCKPLGESSNGTAAIYPCGLIANSLFNDTYTNPVLLNPANTDDVTNVTYEFSSTNIAWPGEAKKYVDTPIGKGYSSFDEITPPPNWMKRFPNGYNSENVPNLAADEHFQNWMRTAGLPTFSKLYGRNDIDVMQQGRYQIVVGLNFPVAPYKGTKSIVISTVSWIGGKNPFLGWAYVATAALFVLVAVAGTARHLIKPRRLGDMSLLSWNRS</sequence>
<keyword evidence="4 8" id="KW-1133">Transmembrane helix</keyword>
<dbReference type="GO" id="GO:0005886">
    <property type="term" value="C:plasma membrane"/>
    <property type="evidence" value="ECO:0007669"/>
    <property type="project" value="TreeGrafter"/>
</dbReference>
<reference evidence="9" key="1">
    <citation type="submission" date="2020-11" db="EMBL/GenBank/DDBJ databases">
        <authorList>
            <consortium name="DOE Joint Genome Institute"/>
            <person name="Ahrendt S."/>
            <person name="Riley R."/>
            <person name="Andreopoulos W."/>
            <person name="Labutti K."/>
            <person name="Pangilinan J."/>
            <person name="Ruiz-Duenas F.J."/>
            <person name="Barrasa J.M."/>
            <person name="Sanchez-Garcia M."/>
            <person name="Camarero S."/>
            <person name="Miyauchi S."/>
            <person name="Serrano A."/>
            <person name="Linde D."/>
            <person name="Babiker R."/>
            <person name="Drula E."/>
            <person name="Ayuso-Fernandez I."/>
            <person name="Pacheco R."/>
            <person name="Padilla G."/>
            <person name="Ferreira P."/>
            <person name="Barriuso J."/>
            <person name="Kellner H."/>
            <person name="Castanera R."/>
            <person name="Alfaro M."/>
            <person name="Ramirez L."/>
            <person name="Pisabarro A.G."/>
            <person name="Kuo A."/>
            <person name="Tritt A."/>
            <person name="Lipzen A."/>
            <person name="He G."/>
            <person name="Yan M."/>
            <person name="Ng V."/>
            <person name="Cullen D."/>
            <person name="Martin F."/>
            <person name="Rosso M.-N."/>
            <person name="Henrissat B."/>
            <person name="Hibbett D."/>
            <person name="Martinez A.T."/>
            <person name="Grigoriev I.V."/>
        </authorList>
    </citation>
    <scope>NUCLEOTIDE SEQUENCE</scope>
    <source>
        <strain evidence="9">AH 40177</strain>
    </source>
</reference>
<dbReference type="EMBL" id="JADNRY010000081">
    <property type="protein sequence ID" value="KAF9066816.1"/>
    <property type="molecule type" value="Genomic_DNA"/>
</dbReference>
<evidence type="ECO:0000313" key="10">
    <source>
        <dbReference type="Proteomes" id="UP000772434"/>
    </source>
</evidence>